<proteinExistence type="predicted"/>
<name>A0ABU1VFW7_9BURK</name>
<protein>
    <submittedName>
        <fullName evidence="1">Uncharacterized protein</fullName>
    </submittedName>
</protein>
<sequence>MPIYANSTTLLTASQSGLWTYGFNVNLDF</sequence>
<dbReference type="Proteomes" id="UP001265550">
    <property type="component" value="Unassembled WGS sequence"/>
</dbReference>
<evidence type="ECO:0000313" key="1">
    <source>
        <dbReference type="EMBL" id="MDR7096374.1"/>
    </source>
</evidence>
<gene>
    <name evidence="1" type="ORF">J2X09_004131</name>
</gene>
<evidence type="ECO:0000313" key="2">
    <source>
        <dbReference type="Proteomes" id="UP001265550"/>
    </source>
</evidence>
<reference evidence="1 2" key="1">
    <citation type="submission" date="2023-07" db="EMBL/GenBank/DDBJ databases">
        <title>Sorghum-associated microbial communities from plants grown in Nebraska, USA.</title>
        <authorList>
            <person name="Schachtman D."/>
        </authorList>
    </citation>
    <scope>NUCLEOTIDE SEQUENCE [LARGE SCALE GENOMIC DNA]</scope>
    <source>
        <strain evidence="1 2">BE240</strain>
    </source>
</reference>
<organism evidence="1 2">
    <name type="scientific">Hydrogenophaga laconesensis</name>
    <dbReference type="NCBI Taxonomy" id="1805971"/>
    <lineage>
        <taxon>Bacteria</taxon>
        <taxon>Pseudomonadati</taxon>
        <taxon>Pseudomonadota</taxon>
        <taxon>Betaproteobacteria</taxon>
        <taxon>Burkholderiales</taxon>
        <taxon>Comamonadaceae</taxon>
        <taxon>Hydrogenophaga</taxon>
    </lineage>
</organism>
<dbReference type="EMBL" id="JAVDWE010000013">
    <property type="protein sequence ID" value="MDR7096374.1"/>
    <property type="molecule type" value="Genomic_DNA"/>
</dbReference>
<keyword evidence="2" id="KW-1185">Reference proteome</keyword>
<comment type="caution">
    <text evidence="1">The sequence shown here is derived from an EMBL/GenBank/DDBJ whole genome shotgun (WGS) entry which is preliminary data.</text>
</comment>
<accession>A0ABU1VFW7</accession>